<keyword evidence="2" id="KW-1185">Reference proteome</keyword>
<dbReference type="Gene3D" id="1.10.1780.10">
    <property type="entry name" value="Clp, N-terminal domain"/>
    <property type="match status" value="1"/>
</dbReference>
<protein>
    <recommendedName>
        <fullName evidence="3">Clp R domain-containing protein</fullName>
    </recommendedName>
</protein>
<sequence length="138" mass="14398">MSGFTQSAKTVLKDSRNAARQRGASQATALDVLIAAIRSSPSVAAVADGIHLDWHDLLAAGAQSDRQGQGLFRLLKRPVGFDDETKTVLVRATALASGGDVSAHHLAAAALEVDDDRVSELLAVRGTDRASLRAALLS</sequence>
<dbReference type="Proteomes" id="UP001072034">
    <property type="component" value="Unassembled WGS sequence"/>
</dbReference>
<accession>A0ABT4IBL5</accession>
<dbReference type="InterPro" id="IPR036628">
    <property type="entry name" value="Clp_N_dom_sf"/>
</dbReference>
<evidence type="ECO:0000313" key="1">
    <source>
        <dbReference type="EMBL" id="MCZ0859136.1"/>
    </source>
</evidence>
<name>A0ABT4IBL5_9ACTO</name>
<evidence type="ECO:0000313" key="2">
    <source>
        <dbReference type="Proteomes" id="UP001072034"/>
    </source>
</evidence>
<organism evidence="1 2">
    <name type="scientific">Actinomyces israelii</name>
    <dbReference type="NCBI Taxonomy" id="1659"/>
    <lineage>
        <taxon>Bacteria</taxon>
        <taxon>Bacillati</taxon>
        <taxon>Actinomycetota</taxon>
        <taxon>Actinomycetes</taxon>
        <taxon>Actinomycetales</taxon>
        <taxon>Actinomycetaceae</taxon>
        <taxon>Actinomyces</taxon>
    </lineage>
</organism>
<dbReference type="RefSeq" id="WP_268918416.1">
    <property type="nucleotide sequence ID" value="NZ_CP124548.1"/>
</dbReference>
<comment type="caution">
    <text evidence="1">The sequence shown here is derived from an EMBL/GenBank/DDBJ whole genome shotgun (WGS) entry which is preliminary data.</text>
</comment>
<evidence type="ECO:0008006" key="3">
    <source>
        <dbReference type="Google" id="ProtNLM"/>
    </source>
</evidence>
<gene>
    <name evidence="1" type="ORF">OHJ16_13915</name>
</gene>
<proteinExistence type="predicted"/>
<reference evidence="1" key="1">
    <citation type="submission" date="2022-10" db="EMBL/GenBank/DDBJ databases">
        <title>Genome sequence of Actinomyces israelii ATCC 10048.</title>
        <authorList>
            <person name="Watt R.M."/>
            <person name="Tong W.M."/>
        </authorList>
    </citation>
    <scope>NUCLEOTIDE SEQUENCE</scope>
    <source>
        <strain evidence="1">ATCC 10048</strain>
    </source>
</reference>
<dbReference type="EMBL" id="JAPTMY010000039">
    <property type="protein sequence ID" value="MCZ0859136.1"/>
    <property type="molecule type" value="Genomic_DNA"/>
</dbReference>